<proteinExistence type="predicted"/>
<evidence type="ECO:0000256" key="1">
    <source>
        <dbReference type="SAM" id="MobiDB-lite"/>
    </source>
</evidence>
<dbReference type="CDD" id="cd00060">
    <property type="entry name" value="FHA"/>
    <property type="match status" value="1"/>
</dbReference>
<dbReference type="Pfam" id="PF00498">
    <property type="entry name" value="FHA"/>
    <property type="match status" value="1"/>
</dbReference>
<dbReference type="InterPro" id="IPR000253">
    <property type="entry name" value="FHA_dom"/>
</dbReference>
<evidence type="ECO:0000313" key="4">
    <source>
        <dbReference type="Proteomes" id="UP000241890"/>
    </source>
</evidence>
<dbReference type="Proteomes" id="UP000241890">
    <property type="component" value="Unassembled WGS sequence"/>
</dbReference>
<feature type="region of interest" description="Disordered" evidence="1">
    <location>
        <begin position="210"/>
        <end position="279"/>
    </location>
</feature>
<dbReference type="PROSITE" id="PS50006">
    <property type="entry name" value="FHA_DOMAIN"/>
    <property type="match status" value="1"/>
</dbReference>
<dbReference type="Gene3D" id="2.60.200.20">
    <property type="match status" value="1"/>
</dbReference>
<dbReference type="InParanoid" id="A0A2R5GIT3"/>
<reference evidence="3 4" key="1">
    <citation type="submission" date="2017-12" db="EMBL/GenBank/DDBJ databases">
        <title>Sequencing, de novo assembly and annotation of complete genome of a new Thraustochytrid species, strain FCC1311.</title>
        <authorList>
            <person name="Sedici K."/>
            <person name="Godart F."/>
            <person name="Aiese Cigliano R."/>
            <person name="Sanseverino W."/>
            <person name="Barakat M."/>
            <person name="Ortet P."/>
            <person name="Marechal E."/>
            <person name="Cagnac O."/>
            <person name="Amato A."/>
        </authorList>
    </citation>
    <scope>NUCLEOTIDE SEQUENCE [LARGE SCALE GENOMIC DNA]</scope>
</reference>
<feature type="compositionally biased region" description="Polar residues" evidence="1">
    <location>
        <begin position="251"/>
        <end position="261"/>
    </location>
</feature>
<evidence type="ECO:0000313" key="3">
    <source>
        <dbReference type="EMBL" id="GBG30515.1"/>
    </source>
</evidence>
<comment type="caution">
    <text evidence="3">The sequence shown here is derived from an EMBL/GenBank/DDBJ whole genome shotgun (WGS) entry which is preliminary data.</text>
</comment>
<feature type="domain" description="FHA" evidence="2">
    <location>
        <begin position="55"/>
        <end position="101"/>
    </location>
</feature>
<keyword evidence="4" id="KW-1185">Reference proteome</keyword>
<protein>
    <recommendedName>
        <fullName evidence="2">FHA domain-containing protein</fullName>
    </recommendedName>
</protein>
<dbReference type="AlphaFoldDB" id="A0A2R5GIT3"/>
<name>A0A2R5GIT3_9STRA</name>
<evidence type="ECO:0000259" key="2">
    <source>
        <dbReference type="PROSITE" id="PS50006"/>
    </source>
</evidence>
<dbReference type="InterPro" id="IPR008984">
    <property type="entry name" value="SMAD_FHA_dom_sf"/>
</dbReference>
<organism evidence="3 4">
    <name type="scientific">Hondaea fermentalgiana</name>
    <dbReference type="NCBI Taxonomy" id="2315210"/>
    <lineage>
        <taxon>Eukaryota</taxon>
        <taxon>Sar</taxon>
        <taxon>Stramenopiles</taxon>
        <taxon>Bigyra</taxon>
        <taxon>Labyrinthulomycetes</taxon>
        <taxon>Thraustochytrida</taxon>
        <taxon>Thraustochytriidae</taxon>
        <taxon>Hondaea</taxon>
    </lineage>
</organism>
<dbReference type="EMBL" id="BEYU01000077">
    <property type="protein sequence ID" value="GBG30515.1"/>
    <property type="molecule type" value="Genomic_DNA"/>
</dbReference>
<sequence length="371" mass="40379">MGGAASIVVKDPESYPSDVSEEMETKLLAKTKIWRIFSEDLEWATLRIRTNQAPLTVGRSHENAIPLANRTTSAKHAILSFDAQTCRWAVTDVGSSTGTMVFAGGKSKTLEKETEFSLGLSCAIRFGKSIVTLVSNQLSSDAIIECTRGPLKGKAWRVPTAATLLTAGASAKCEIDLSDVEGLSKMEFQIFKYNGWFAISDVSVRSSALREDDDAQQPAKEGKKIKAGNDVGEGNNVESGDKTGESKAETSIKSAASSQKTDFVELENAQNPDEENQSIPEIVSLSQQDVEELDGAPEGAEAKYKSSREATKAEKKLSQNGIYLNGRQVRRREMNFLWTGCRIGVGVYKPAEKKVSFPAVFVFKCKLKSVK</sequence>
<gene>
    <name evidence="3" type="ORF">FCC1311_067352</name>
</gene>
<feature type="compositionally biased region" description="Basic and acidic residues" evidence="1">
    <location>
        <begin position="239"/>
        <end position="250"/>
    </location>
</feature>
<accession>A0A2R5GIT3</accession>
<dbReference type="SUPFAM" id="SSF49879">
    <property type="entry name" value="SMAD/FHA domain"/>
    <property type="match status" value="1"/>
</dbReference>